<dbReference type="Proteomes" id="UP000576645">
    <property type="component" value="Unassembled WGS sequence"/>
</dbReference>
<comment type="caution">
    <text evidence="1">The sequence shown here is derived from an EMBL/GenBank/DDBJ whole genome shotgun (WGS) entry which is preliminary data.</text>
</comment>
<protein>
    <submittedName>
        <fullName evidence="1">Uncharacterized protein</fullName>
    </submittedName>
</protein>
<evidence type="ECO:0000313" key="2">
    <source>
        <dbReference type="Proteomes" id="UP000576645"/>
    </source>
</evidence>
<proteinExistence type="predicted"/>
<reference evidence="1 2" key="1">
    <citation type="submission" date="2019-09" db="EMBL/GenBank/DDBJ databases">
        <title>Draft genome sequencing and comparative genomics of hatchery-associated Vibrios.</title>
        <authorList>
            <person name="Kehlet-Delgado H."/>
            <person name="Mueller R.S."/>
        </authorList>
    </citation>
    <scope>NUCLEOTIDE SEQUENCE [LARGE SCALE GENOMIC DNA]</scope>
    <source>
        <strain evidence="1 2">09-121-3</strain>
    </source>
</reference>
<dbReference type="EMBL" id="VTXP01000015">
    <property type="protein sequence ID" value="NOJ25316.1"/>
    <property type="molecule type" value="Genomic_DNA"/>
</dbReference>
<evidence type="ECO:0000313" key="1">
    <source>
        <dbReference type="EMBL" id="NOJ25316.1"/>
    </source>
</evidence>
<sequence length="92" mass="10116">MSRYVTVVYAIEDEEAFKPVLQDIQKQMAEFDVNNRPPVGICAVSSSNEIQRLGMIEEALDDSDSGLAQDTAQAILSLAHLPEPNQKEVLLA</sequence>
<dbReference type="RefSeq" id="WP_171353815.1">
    <property type="nucleotide sequence ID" value="NZ_VTYL01000023.1"/>
</dbReference>
<dbReference type="AlphaFoldDB" id="A0AAP7DFG2"/>
<accession>A0AAP7DFG2</accession>
<organism evidence="1 2">
    <name type="scientific">Vibrio coralliilyticus</name>
    <dbReference type="NCBI Taxonomy" id="190893"/>
    <lineage>
        <taxon>Bacteria</taxon>
        <taxon>Pseudomonadati</taxon>
        <taxon>Pseudomonadota</taxon>
        <taxon>Gammaproteobacteria</taxon>
        <taxon>Vibrionales</taxon>
        <taxon>Vibrionaceae</taxon>
        <taxon>Vibrio</taxon>
    </lineage>
</organism>
<name>A0AAP7DFG2_9VIBR</name>
<gene>
    <name evidence="1" type="ORF">F0238_21555</name>
</gene>